<dbReference type="Pfam" id="PF00646">
    <property type="entry name" value="F-box"/>
    <property type="match status" value="1"/>
</dbReference>
<dbReference type="InParanoid" id="E3MGN0"/>
<dbReference type="CDD" id="cd22150">
    <property type="entry name" value="F-box_CeFBXA-like"/>
    <property type="match status" value="1"/>
</dbReference>
<dbReference type="SMART" id="SM00256">
    <property type="entry name" value="FBOX"/>
    <property type="match status" value="1"/>
</dbReference>
<gene>
    <name evidence="2" type="ORF">CRE_23409</name>
</gene>
<dbReference type="PANTHER" id="PTHR23015">
    <property type="entry name" value="UNCHARACTERIZED C.ELEGANS PROTEIN"/>
    <property type="match status" value="1"/>
</dbReference>
<dbReference type="InterPro" id="IPR040161">
    <property type="entry name" value="FB224"/>
</dbReference>
<dbReference type="InterPro" id="IPR002900">
    <property type="entry name" value="DUF38/FTH_CAE_spp"/>
</dbReference>
<name>E3MGN0_CAERE</name>
<dbReference type="InterPro" id="IPR001810">
    <property type="entry name" value="F-box_dom"/>
</dbReference>
<accession>E3MGN0</accession>
<dbReference type="PANTHER" id="PTHR23015:SF4">
    <property type="entry name" value="DUF38 DOMAIN-CONTAINING PROTEIN-RELATED"/>
    <property type="match status" value="1"/>
</dbReference>
<dbReference type="SUPFAM" id="SSF52047">
    <property type="entry name" value="RNI-like"/>
    <property type="match status" value="1"/>
</dbReference>
<evidence type="ECO:0000313" key="2">
    <source>
        <dbReference type="EMBL" id="EFP01780.1"/>
    </source>
</evidence>
<evidence type="ECO:0000313" key="3">
    <source>
        <dbReference type="Proteomes" id="UP000008281"/>
    </source>
</evidence>
<evidence type="ECO:0000259" key="1">
    <source>
        <dbReference type="PROSITE" id="PS50181"/>
    </source>
</evidence>
<reference evidence="2" key="1">
    <citation type="submission" date="2007-07" db="EMBL/GenBank/DDBJ databases">
        <title>PCAP assembly of the Caenorhabditis remanei genome.</title>
        <authorList>
            <consortium name="The Caenorhabditis remanei Sequencing Consortium"/>
            <person name="Wilson R.K."/>
        </authorList>
    </citation>
    <scope>NUCLEOTIDE SEQUENCE [LARGE SCALE GENOMIC DNA]</scope>
    <source>
        <strain evidence="2">PB4641</strain>
    </source>
</reference>
<dbReference type="EMBL" id="DS268444">
    <property type="protein sequence ID" value="EFP01780.1"/>
    <property type="molecule type" value="Genomic_DNA"/>
</dbReference>
<dbReference type="Pfam" id="PF01827">
    <property type="entry name" value="FTH"/>
    <property type="match status" value="1"/>
</dbReference>
<feature type="domain" description="F-box" evidence="1">
    <location>
        <begin position="4"/>
        <end position="53"/>
    </location>
</feature>
<sequence length="322" mass="37281">MTSELSLLQMPDVALNEIVKKCDYQSIQTLRKVCRDFRNFIKDVKPDYQFTNVSIELDSCFLDLTFNESDDEGNEITIRYRKHGLNCYVSLTKPNGKNSKHLLNTNFIDCFSTDFAIAMSSQKSIIQQFTLSHPVDFYMKSRAGDLLKKLKSLLKVRNVVLSTNGTSMIARFLQILDPNYLETIKIGGRTNQMTSTEMNQICKLEQFKKAKELEISTYYITTSVEYFSHFEKVTLCYISVTDEMFRSLKQMFITSPNLLSFSIDGVNYKYCQSLITSCFGPPDEQLSTMSTSRWVLMIPQCDDVIIVEKETYHVKFERKKKN</sequence>
<dbReference type="PROSITE" id="PS50181">
    <property type="entry name" value="FBOX"/>
    <property type="match status" value="1"/>
</dbReference>
<dbReference type="GO" id="GO:0045087">
    <property type="term" value="P:innate immune response"/>
    <property type="evidence" value="ECO:0007669"/>
    <property type="project" value="TreeGrafter"/>
</dbReference>
<organism evidence="3">
    <name type="scientific">Caenorhabditis remanei</name>
    <name type="common">Caenorhabditis vulgaris</name>
    <dbReference type="NCBI Taxonomy" id="31234"/>
    <lineage>
        <taxon>Eukaryota</taxon>
        <taxon>Metazoa</taxon>
        <taxon>Ecdysozoa</taxon>
        <taxon>Nematoda</taxon>
        <taxon>Chromadorea</taxon>
        <taxon>Rhabditida</taxon>
        <taxon>Rhabditina</taxon>
        <taxon>Rhabditomorpha</taxon>
        <taxon>Rhabditoidea</taxon>
        <taxon>Rhabditidae</taxon>
        <taxon>Peloderinae</taxon>
        <taxon>Caenorhabditis</taxon>
    </lineage>
</organism>
<dbReference type="FunCoup" id="E3MGN0">
    <property type="interactions" value="3638"/>
</dbReference>
<protein>
    <recommendedName>
        <fullName evidence="1">F-box domain-containing protein</fullName>
    </recommendedName>
</protein>
<keyword evidence="3" id="KW-1185">Reference proteome</keyword>
<dbReference type="Proteomes" id="UP000008281">
    <property type="component" value="Unassembled WGS sequence"/>
</dbReference>
<proteinExistence type="predicted"/>
<dbReference type="AlphaFoldDB" id="E3MGN0"/>
<dbReference type="HOGENOM" id="CLU_030831_0_3_1"/>
<dbReference type="OrthoDB" id="5907403at2759"/>